<protein>
    <submittedName>
        <fullName evidence="1">Uncharacterized protein</fullName>
    </submittedName>
</protein>
<dbReference type="PATRIC" id="fig|1088721.3.peg.3369"/>
<dbReference type="EMBL" id="AGFM01000055">
    <property type="protein sequence ID" value="EHJ59533.1"/>
    <property type="molecule type" value="Genomic_DNA"/>
</dbReference>
<dbReference type="Proteomes" id="UP000004030">
    <property type="component" value="Unassembled WGS sequence"/>
</dbReference>
<organism evidence="1 2">
    <name type="scientific">Novosphingobium pentaromativorans US6-1</name>
    <dbReference type="NCBI Taxonomy" id="1088721"/>
    <lineage>
        <taxon>Bacteria</taxon>
        <taxon>Pseudomonadati</taxon>
        <taxon>Pseudomonadota</taxon>
        <taxon>Alphaproteobacteria</taxon>
        <taxon>Sphingomonadales</taxon>
        <taxon>Sphingomonadaceae</taxon>
        <taxon>Novosphingobium</taxon>
    </lineage>
</organism>
<proteinExistence type="predicted"/>
<evidence type="ECO:0000313" key="1">
    <source>
        <dbReference type="EMBL" id="EHJ59533.1"/>
    </source>
</evidence>
<sequence length="54" mass="6226">MLRIAVIIEWHNPARENCDARAGKGSKSSVIRPYPFSVDLKRSIIRLCGCRVWR</sequence>
<comment type="caution">
    <text evidence="1">The sequence shown here is derived from an EMBL/GenBank/DDBJ whole genome shotgun (WGS) entry which is preliminary data.</text>
</comment>
<reference evidence="1 2" key="1">
    <citation type="journal article" date="2012" name="J. Bacteriol.">
        <title>Genome sequence of benzo(a)pyrene-degrading bacterium Novosphingobium pentaromativorans US6-1.</title>
        <authorList>
            <person name="Luo Y.R."/>
            <person name="Kang S.G."/>
            <person name="Kim S.J."/>
            <person name="Kim M.R."/>
            <person name="Li N."/>
            <person name="Lee J.H."/>
            <person name="Kwon K.K."/>
        </authorList>
    </citation>
    <scope>NUCLEOTIDE SEQUENCE [LARGE SCALE GENOMIC DNA]</scope>
    <source>
        <strain evidence="1 2">US6-1</strain>
    </source>
</reference>
<accession>G6EGI6</accession>
<name>G6EGI6_9SPHN</name>
<dbReference type="AlphaFoldDB" id="G6EGI6"/>
<gene>
    <name evidence="1" type="ORF">NSU_3416</name>
</gene>
<keyword evidence="2" id="KW-1185">Reference proteome</keyword>
<evidence type="ECO:0000313" key="2">
    <source>
        <dbReference type="Proteomes" id="UP000004030"/>
    </source>
</evidence>